<dbReference type="InterPro" id="IPR012340">
    <property type="entry name" value="NA-bd_OB-fold"/>
</dbReference>
<dbReference type="RefSeq" id="WP_303701954.1">
    <property type="nucleotide sequence ID" value="NZ_VSIV01000328.1"/>
</dbReference>
<comment type="caution">
    <text evidence="6">The sequence shown here is derived from an EMBL/GenBank/DDBJ whole genome shotgun (WGS) entry which is preliminary data.</text>
</comment>
<evidence type="ECO:0000259" key="5">
    <source>
        <dbReference type="PROSITE" id="PS50126"/>
    </source>
</evidence>
<dbReference type="Proteomes" id="UP000323337">
    <property type="component" value="Unassembled WGS sequence"/>
</dbReference>
<evidence type="ECO:0000256" key="1">
    <source>
        <dbReference type="ARBA" id="ARBA00006767"/>
    </source>
</evidence>
<proteinExistence type="inferred from homology"/>
<dbReference type="CDD" id="cd05687">
    <property type="entry name" value="S1_RPS1_repeat_ec1_hs1"/>
    <property type="match status" value="1"/>
</dbReference>
<dbReference type="AlphaFoldDB" id="A0A5D0MFQ1"/>
<dbReference type="EMBL" id="VSIV01000328">
    <property type="protein sequence ID" value="TYB32534.1"/>
    <property type="molecule type" value="Genomic_DNA"/>
</dbReference>
<evidence type="ECO:0000256" key="3">
    <source>
        <dbReference type="ARBA" id="ARBA00023274"/>
    </source>
</evidence>
<dbReference type="InterPro" id="IPR003029">
    <property type="entry name" value="S1_domain"/>
</dbReference>
<dbReference type="InterPro" id="IPR035104">
    <property type="entry name" value="Ribosomal_protein_S1-like"/>
</dbReference>
<dbReference type="CDD" id="cd00164">
    <property type="entry name" value="S1_like"/>
    <property type="match status" value="1"/>
</dbReference>
<name>A0A5D0MFQ1_FLESI</name>
<feature type="domain" description="S1 motif" evidence="5">
    <location>
        <begin position="465"/>
        <end position="533"/>
    </location>
</feature>
<sequence length="573" mass="64952">MQENNLNNENNDNTENTEMDMSNFESMLEESLTTPARGNIVRGNIVQINGNDVLVNIGFKTEGIIDLSEFSQDGETNINVGDEVEAMIVAESGGGGHVRLSKKMLQFQEDWQNLLTSYEKEKPVAVKIVNYNDKGFQGKFGEVNVFILNNHIDTRNRVKKSDFYLNKVFNCKILKIDRRNKTALASRKLYLIESHQEEKEKFFKDVQEGDELKGTVKTIKNYGAFVNLGPVDGFLHKNNISWGVVKHPGKLLEVDDPVEVKVLNVDRENNKIEVGIKQLTDDPWNSVREKYPEESVVSGNVVTKKRKGYVIEVEPGVDAIIPDEELSWVKSEKVQLNSGDRVEGKVLGYDDEHKKIIISLKVLTDNPWNTLKSKHPEGSVVKGKVVNVTDFGVFVDFGALIDGLVRKSDISWTKEIDDLNSLYSVGDEIEAKILKIDPKRERISLGVKQLEKDPWREADKILPSGKVVEAEISEVNKDGVEVKLPRELKGFIPVKELDVEKVNPEEKFKAGDTIKAVVLRVDKRKRNVLLSVKKYKMDSEKREVKEYMKQFDAEDSSFNLGNLIKDQIKDIDS</sequence>
<dbReference type="Gene3D" id="2.40.50.140">
    <property type="entry name" value="Nucleic acid-binding proteins"/>
    <property type="match status" value="5"/>
</dbReference>
<evidence type="ECO:0000256" key="2">
    <source>
        <dbReference type="ARBA" id="ARBA00022980"/>
    </source>
</evidence>
<evidence type="ECO:0000313" key="7">
    <source>
        <dbReference type="Proteomes" id="UP000323337"/>
    </source>
</evidence>
<dbReference type="PANTHER" id="PTHR10724:SF7">
    <property type="entry name" value="SMALL RIBOSOMAL SUBUNIT PROTEIN BS1C"/>
    <property type="match status" value="1"/>
</dbReference>
<dbReference type="GO" id="GO:0003735">
    <property type="term" value="F:structural constituent of ribosome"/>
    <property type="evidence" value="ECO:0007669"/>
    <property type="project" value="TreeGrafter"/>
</dbReference>
<dbReference type="Pfam" id="PF00575">
    <property type="entry name" value="S1"/>
    <property type="match status" value="5"/>
</dbReference>
<organism evidence="6 7">
    <name type="scientific">Flexistipes sinusarabici</name>
    <dbReference type="NCBI Taxonomy" id="2352"/>
    <lineage>
        <taxon>Bacteria</taxon>
        <taxon>Pseudomonadati</taxon>
        <taxon>Deferribacterota</taxon>
        <taxon>Deferribacteres</taxon>
        <taxon>Deferribacterales</taxon>
        <taxon>Flexistipitaceae</taxon>
        <taxon>Flexistipes</taxon>
    </lineage>
</organism>
<evidence type="ECO:0000313" key="6">
    <source>
        <dbReference type="EMBL" id="TYB32534.1"/>
    </source>
</evidence>
<comment type="similarity">
    <text evidence="1">Belongs to the bacterial ribosomal protein bS1 family.</text>
</comment>
<gene>
    <name evidence="6" type="ORF">FXF49_11030</name>
</gene>
<accession>A0A5D0MFQ1</accession>
<dbReference type="GO" id="GO:0022627">
    <property type="term" value="C:cytosolic small ribosomal subunit"/>
    <property type="evidence" value="ECO:0007669"/>
    <property type="project" value="TreeGrafter"/>
</dbReference>
<keyword evidence="2" id="KW-0689">Ribosomal protein</keyword>
<comment type="function">
    <text evidence="4">Binds mRNA; thus facilitating recognition of the initiation point. It is needed to translate mRNA with a short Shine-Dalgarno (SD) purine-rich sequence.</text>
</comment>
<dbReference type="GO" id="GO:0006412">
    <property type="term" value="P:translation"/>
    <property type="evidence" value="ECO:0007669"/>
    <property type="project" value="TreeGrafter"/>
</dbReference>
<dbReference type="PROSITE" id="PS50126">
    <property type="entry name" value="S1"/>
    <property type="match status" value="5"/>
</dbReference>
<dbReference type="SUPFAM" id="SSF50249">
    <property type="entry name" value="Nucleic acid-binding proteins"/>
    <property type="match status" value="5"/>
</dbReference>
<dbReference type="PANTHER" id="PTHR10724">
    <property type="entry name" value="30S RIBOSOMAL PROTEIN S1"/>
    <property type="match status" value="1"/>
</dbReference>
<feature type="domain" description="S1 motif" evidence="5">
    <location>
        <begin position="38"/>
        <end position="103"/>
    </location>
</feature>
<evidence type="ECO:0000256" key="4">
    <source>
        <dbReference type="ARBA" id="ARBA00025604"/>
    </source>
</evidence>
<feature type="domain" description="S1 motif" evidence="5">
    <location>
        <begin position="378"/>
        <end position="448"/>
    </location>
</feature>
<dbReference type="FunFam" id="2.40.50.140:FF:000103">
    <property type="entry name" value="protein RRP5 homolog"/>
    <property type="match status" value="1"/>
</dbReference>
<feature type="domain" description="S1 motif" evidence="5">
    <location>
        <begin position="294"/>
        <end position="361"/>
    </location>
</feature>
<dbReference type="InterPro" id="IPR050437">
    <property type="entry name" value="Ribos_protein_bS1-like"/>
</dbReference>
<dbReference type="GO" id="GO:0003729">
    <property type="term" value="F:mRNA binding"/>
    <property type="evidence" value="ECO:0007669"/>
    <property type="project" value="TreeGrafter"/>
</dbReference>
<keyword evidence="3" id="KW-0687">Ribonucleoprotein</keyword>
<reference evidence="6 7" key="1">
    <citation type="submission" date="2019-08" db="EMBL/GenBank/DDBJ databases">
        <title>Genomic characterization of a novel candidate phylum (ARYD3) from a high temperature, high salinity tertiary oil reservoir in north central Oklahoma, USA.</title>
        <authorList>
            <person name="Youssef N.H."/>
            <person name="Yadav A."/>
            <person name="Elshahed M.S."/>
        </authorList>
    </citation>
    <scope>NUCLEOTIDE SEQUENCE [LARGE SCALE GENOMIC DNA]</scope>
    <source>
        <strain evidence="6">ARYD1</strain>
    </source>
</reference>
<feature type="domain" description="S1 motif" evidence="5">
    <location>
        <begin position="209"/>
        <end position="277"/>
    </location>
</feature>
<dbReference type="PRINTS" id="PR00681">
    <property type="entry name" value="RIBOSOMALS1"/>
</dbReference>
<protein>
    <submittedName>
        <fullName evidence="6">S1 RNA-binding domain-containing protein</fullName>
    </submittedName>
</protein>
<dbReference type="SMART" id="SM00316">
    <property type="entry name" value="S1"/>
    <property type="match status" value="6"/>
</dbReference>
<dbReference type="CDD" id="cd05688">
    <property type="entry name" value="S1_RPS1_repeat_ec3"/>
    <property type="match status" value="1"/>
</dbReference>